<evidence type="ECO:0000256" key="4">
    <source>
        <dbReference type="HAMAP-Rule" id="MF_01925"/>
    </source>
</evidence>
<dbReference type="InterPro" id="IPR008927">
    <property type="entry name" value="6-PGluconate_DH-like_C_sf"/>
</dbReference>
<gene>
    <name evidence="4 8" type="primary">proC</name>
    <name evidence="8" type="ORF">O7M46_06795</name>
</gene>
<sequence>MQAKSICFIGGGNMAQAIIFGLLKQGYPAHQITVSDPHAVKRQTFAEKGINVIETSETNNQTAVQQSEVVLLAVKPQLIAEVCQQLSAVDFSQKLVISIAAGVSVAKLQSRLPSATHIVRVMPNTPALVSEGMSGLFAQQNVAPEYKQFTQDLLNAVGKTCWVSNETDMHAITAGSGSSPAYFFLLMEAMQHALSKMHIDEKTARLLVQQSALGAAKMVIDNPDLPIATLRENVTSKGGTTEAALTVFTQQQLHTTVQQAMQACVERSQQMEKLF</sequence>
<dbReference type="NCBIfam" id="TIGR00112">
    <property type="entry name" value="proC"/>
    <property type="match status" value="1"/>
</dbReference>
<evidence type="ECO:0000256" key="5">
    <source>
        <dbReference type="NCBIfam" id="TIGR00112"/>
    </source>
</evidence>
<keyword evidence="9" id="KW-1185">Reference proteome</keyword>
<proteinExistence type="inferred from homology"/>
<dbReference type="PIRSF" id="PIRSF000193">
    <property type="entry name" value="Pyrrol-5-carb_rd"/>
    <property type="match status" value="1"/>
</dbReference>
<comment type="caution">
    <text evidence="8">The sequence shown here is derived from an EMBL/GenBank/DDBJ whole genome shotgun (WGS) entry which is preliminary data.</text>
</comment>
<comment type="subcellular location">
    <subcellularLocation>
        <location evidence="4">Cytoplasm</location>
    </subcellularLocation>
</comment>
<evidence type="ECO:0000256" key="1">
    <source>
        <dbReference type="ARBA" id="ARBA00005525"/>
    </source>
</evidence>
<evidence type="ECO:0000259" key="7">
    <source>
        <dbReference type="Pfam" id="PF14748"/>
    </source>
</evidence>
<dbReference type="InterPro" id="IPR029036">
    <property type="entry name" value="P5CR_dimer"/>
</dbReference>
<evidence type="ECO:0000313" key="9">
    <source>
        <dbReference type="Proteomes" id="UP001224083"/>
    </source>
</evidence>
<organism evidence="8 9">
    <name type="scientific">Bisgaard Taxon 45</name>
    <dbReference type="NCBI Taxonomy" id="304289"/>
    <lineage>
        <taxon>Bacteria</taxon>
        <taxon>Pseudomonadati</taxon>
        <taxon>Pseudomonadota</taxon>
        <taxon>Gammaproteobacteria</taxon>
        <taxon>Pasteurellales</taxon>
        <taxon>Pasteurellaceae</taxon>
    </lineage>
</organism>
<dbReference type="Gene3D" id="3.40.50.720">
    <property type="entry name" value="NAD(P)-binding Rossmann-like Domain"/>
    <property type="match status" value="1"/>
</dbReference>
<accession>A0ABT9KF35</accession>
<comment type="similarity">
    <text evidence="1 4">Belongs to the pyrroline-5-carboxylate reductase family.</text>
</comment>
<evidence type="ECO:0000256" key="3">
    <source>
        <dbReference type="ARBA" id="ARBA00023002"/>
    </source>
</evidence>
<dbReference type="PANTHER" id="PTHR11645:SF0">
    <property type="entry name" value="PYRROLINE-5-CARBOXYLATE REDUCTASE 3"/>
    <property type="match status" value="1"/>
</dbReference>
<dbReference type="EMBL" id="JAQAHH010000006">
    <property type="protein sequence ID" value="MDP9500664.1"/>
    <property type="molecule type" value="Genomic_DNA"/>
</dbReference>
<keyword evidence="4" id="KW-0963">Cytoplasm</keyword>
<dbReference type="InterPro" id="IPR036291">
    <property type="entry name" value="NAD(P)-bd_dom_sf"/>
</dbReference>
<dbReference type="Gene3D" id="1.10.3730.10">
    <property type="entry name" value="ProC C-terminal domain-like"/>
    <property type="match status" value="1"/>
</dbReference>
<feature type="domain" description="Pyrroline-5-carboxylate reductase catalytic N-terminal" evidence="6">
    <location>
        <begin position="6"/>
        <end position="102"/>
    </location>
</feature>
<dbReference type="SUPFAM" id="SSF48179">
    <property type="entry name" value="6-phosphogluconate dehydrogenase C-terminal domain-like"/>
    <property type="match status" value="1"/>
</dbReference>
<dbReference type="PANTHER" id="PTHR11645">
    <property type="entry name" value="PYRROLINE-5-CARBOXYLATE REDUCTASE"/>
    <property type="match status" value="1"/>
</dbReference>
<dbReference type="HAMAP" id="MF_01925">
    <property type="entry name" value="P5C_reductase"/>
    <property type="match status" value="1"/>
</dbReference>
<comment type="pathway">
    <text evidence="4">Amino-acid biosynthesis; L-proline biosynthesis; L-proline from L-glutamate 5-semialdehyde: step 1/1.</text>
</comment>
<protein>
    <recommendedName>
        <fullName evidence="4 5">Pyrroline-5-carboxylate reductase</fullName>
        <shortName evidence="4">P5C reductase</shortName>
        <shortName evidence="4">P5CR</shortName>
        <ecNumber evidence="4 5">1.5.1.2</ecNumber>
    </recommendedName>
    <alternativeName>
        <fullName evidence="4">PCA reductase</fullName>
    </alternativeName>
</protein>
<keyword evidence="4" id="KW-0641">Proline biosynthesis</keyword>
<dbReference type="Pfam" id="PF03807">
    <property type="entry name" value="F420_oxidored"/>
    <property type="match status" value="1"/>
</dbReference>
<comment type="catalytic activity">
    <reaction evidence="4">
        <text>L-proline + NAD(+) = (S)-1-pyrroline-5-carboxylate + NADH + 2 H(+)</text>
        <dbReference type="Rhea" id="RHEA:14105"/>
        <dbReference type="ChEBI" id="CHEBI:15378"/>
        <dbReference type="ChEBI" id="CHEBI:17388"/>
        <dbReference type="ChEBI" id="CHEBI:57540"/>
        <dbReference type="ChEBI" id="CHEBI:57945"/>
        <dbReference type="ChEBI" id="CHEBI:60039"/>
        <dbReference type="EC" id="1.5.1.2"/>
    </reaction>
</comment>
<keyword evidence="4" id="KW-0028">Amino-acid biosynthesis</keyword>
<feature type="domain" description="Pyrroline-5-carboxylate reductase dimerisation" evidence="7">
    <location>
        <begin position="166"/>
        <end position="271"/>
    </location>
</feature>
<dbReference type="Proteomes" id="UP001224083">
    <property type="component" value="Unassembled WGS sequence"/>
</dbReference>
<reference evidence="8 9" key="1">
    <citation type="submission" date="2022-12" db="EMBL/GenBank/DDBJ databases">
        <title>Genome sequence of Pasteurellaceae Bisgaard Taxon 45.</title>
        <authorList>
            <person name="Foggin C."/>
            <person name="Rosen L.E."/>
            <person name="Henton M."/>
            <person name="Buys A."/>
            <person name="Floyd T."/>
            <person name="Turner A.D."/>
            <person name="Tarbin J."/>
            <person name="Lloyd A.S."/>
            <person name="Chaitezvi C."/>
            <person name="Ellis R.J."/>
            <person name="Roberts H.C."/>
            <person name="Dastjerdi A."/>
            <person name="Nunez A."/>
            <person name="Van Vliet A.H."/>
            <person name="Steinbach F."/>
        </authorList>
    </citation>
    <scope>NUCLEOTIDE SEQUENCE [LARGE SCALE GENOMIC DNA]</scope>
    <source>
        <strain evidence="8 9">VF20HR</strain>
    </source>
</reference>
<dbReference type="InterPro" id="IPR028939">
    <property type="entry name" value="P5C_Rdtase_cat_N"/>
</dbReference>
<evidence type="ECO:0000256" key="2">
    <source>
        <dbReference type="ARBA" id="ARBA00022857"/>
    </source>
</evidence>
<comment type="function">
    <text evidence="4">Catalyzes the reduction of 1-pyrroline-5-carboxylate (PCA) to L-proline.</text>
</comment>
<keyword evidence="3 4" id="KW-0560">Oxidoreductase</keyword>
<comment type="catalytic activity">
    <reaction evidence="4">
        <text>L-proline + NADP(+) = (S)-1-pyrroline-5-carboxylate + NADPH + 2 H(+)</text>
        <dbReference type="Rhea" id="RHEA:14109"/>
        <dbReference type="ChEBI" id="CHEBI:15378"/>
        <dbReference type="ChEBI" id="CHEBI:17388"/>
        <dbReference type="ChEBI" id="CHEBI:57783"/>
        <dbReference type="ChEBI" id="CHEBI:58349"/>
        <dbReference type="ChEBI" id="CHEBI:60039"/>
        <dbReference type="EC" id="1.5.1.2"/>
    </reaction>
</comment>
<evidence type="ECO:0000313" key="8">
    <source>
        <dbReference type="EMBL" id="MDP9500664.1"/>
    </source>
</evidence>
<dbReference type="GO" id="GO:0004735">
    <property type="term" value="F:pyrroline-5-carboxylate reductase activity"/>
    <property type="evidence" value="ECO:0007669"/>
    <property type="project" value="UniProtKB-EC"/>
</dbReference>
<dbReference type="SUPFAM" id="SSF51735">
    <property type="entry name" value="NAD(P)-binding Rossmann-fold domains"/>
    <property type="match status" value="1"/>
</dbReference>
<dbReference type="InterPro" id="IPR000304">
    <property type="entry name" value="Pyrroline-COOH_reductase"/>
</dbReference>
<keyword evidence="2 4" id="KW-0521">NADP</keyword>
<evidence type="ECO:0000259" key="6">
    <source>
        <dbReference type="Pfam" id="PF03807"/>
    </source>
</evidence>
<dbReference type="EC" id="1.5.1.2" evidence="4 5"/>
<dbReference type="Pfam" id="PF14748">
    <property type="entry name" value="P5CR_dimer"/>
    <property type="match status" value="1"/>
</dbReference>
<name>A0ABT9KF35_9PAST</name>